<evidence type="ECO:0000313" key="3">
    <source>
        <dbReference type="EMBL" id="KAI0496526.1"/>
    </source>
</evidence>
<dbReference type="SMR" id="A0A8T3AIY1"/>
<proteinExistence type="predicted"/>
<evidence type="ECO:0000313" key="4">
    <source>
        <dbReference type="Proteomes" id="UP000829196"/>
    </source>
</evidence>
<name>A0A8T3AIY1_DENNO</name>
<organism evidence="3 4">
    <name type="scientific">Dendrobium nobile</name>
    <name type="common">Orchid</name>
    <dbReference type="NCBI Taxonomy" id="94219"/>
    <lineage>
        <taxon>Eukaryota</taxon>
        <taxon>Viridiplantae</taxon>
        <taxon>Streptophyta</taxon>
        <taxon>Embryophyta</taxon>
        <taxon>Tracheophyta</taxon>
        <taxon>Spermatophyta</taxon>
        <taxon>Magnoliopsida</taxon>
        <taxon>Liliopsida</taxon>
        <taxon>Asparagales</taxon>
        <taxon>Orchidaceae</taxon>
        <taxon>Epidendroideae</taxon>
        <taxon>Malaxideae</taxon>
        <taxon>Dendrobiinae</taxon>
        <taxon>Dendrobium</taxon>
    </lineage>
</organism>
<dbReference type="EMBL" id="JAGYWB010000016">
    <property type="protein sequence ID" value="KAI0496526.1"/>
    <property type="molecule type" value="Genomic_DNA"/>
</dbReference>
<accession>A0A8T3AIY1</accession>
<evidence type="ECO:0000256" key="2">
    <source>
        <dbReference type="SAM" id="MobiDB-lite"/>
    </source>
</evidence>
<keyword evidence="4" id="KW-1185">Reference proteome</keyword>
<keyword evidence="1" id="KW-0175">Coiled coil</keyword>
<dbReference type="Proteomes" id="UP000829196">
    <property type="component" value="Unassembled WGS sequence"/>
</dbReference>
<sequence length="406" mass="45598">MCTYVFWIFIKKLFQILTNLEEITDYEKTLIQRSSIYNTAAEHLQIVVAPHLSMSEPTPCPPTNPSPASPTESPIEAPIHLASPTRESPIHVPIDAPNTESPIDAPMNTESPKVPPIDDPIQPTIQTGKKDLPSPRREFTEECDAERAVPEKKNLKIINQSIYKLFTEHAFMYQKIASLEFSKTQLEKQVDALEQQVSELKADNNKKFCGIYKILSHHFPHYFTSEKIGSPAPSSSRTDSDNIVLDEVSKSVDKIVEEITKELNIMNSSRGGIARRVHLRNDRKRKRVRTPFTAGDKKKKKAYSANDGVEKVTKNETSITGRKPVTRASTRIIEKSTDAVPSPAAPTPKTPKAAVSVLPKTVICDVDESKTLERPAAAFLEYPGRLLINEERRISIDSFIQKYKKK</sequence>
<reference evidence="3" key="1">
    <citation type="journal article" date="2022" name="Front. Genet.">
        <title>Chromosome-Scale Assembly of the Dendrobium nobile Genome Provides Insights Into the Molecular Mechanism of the Biosynthesis of the Medicinal Active Ingredient of Dendrobium.</title>
        <authorList>
            <person name="Xu Q."/>
            <person name="Niu S.-C."/>
            <person name="Li K.-L."/>
            <person name="Zheng P.-J."/>
            <person name="Zhang X.-J."/>
            <person name="Jia Y."/>
            <person name="Liu Y."/>
            <person name="Niu Y.-X."/>
            <person name="Yu L.-H."/>
            <person name="Chen D.-F."/>
            <person name="Zhang G.-Q."/>
        </authorList>
    </citation>
    <scope>NUCLEOTIDE SEQUENCE</scope>
    <source>
        <tissue evidence="3">Leaf</tissue>
    </source>
</reference>
<comment type="caution">
    <text evidence="3">The sequence shown here is derived from an EMBL/GenBank/DDBJ whole genome shotgun (WGS) entry which is preliminary data.</text>
</comment>
<gene>
    <name evidence="3" type="ORF">KFK09_022845</name>
</gene>
<feature type="compositionally biased region" description="Pro residues" evidence="2">
    <location>
        <begin position="58"/>
        <end position="68"/>
    </location>
</feature>
<protein>
    <submittedName>
        <fullName evidence="3">Uncharacterized protein</fullName>
    </submittedName>
</protein>
<feature type="region of interest" description="Disordered" evidence="2">
    <location>
        <begin position="54"/>
        <end position="136"/>
    </location>
</feature>
<evidence type="ECO:0000256" key="1">
    <source>
        <dbReference type="SAM" id="Coils"/>
    </source>
</evidence>
<dbReference type="AlphaFoldDB" id="A0A8T3AIY1"/>
<feature type="coiled-coil region" evidence="1">
    <location>
        <begin position="176"/>
        <end position="203"/>
    </location>
</feature>